<reference evidence="2 3" key="1">
    <citation type="journal article" date="2019" name="Sci. Data">
        <title>Hybrid genome assembly and annotation of Danionella translucida.</title>
        <authorList>
            <person name="Kadobianskyi M."/>
            <person name="Schulze L."/>
            <person name="Schuelke M."/>
            <person name="Judkewitz B."/>
        </authorList>
    </citation>
    <scope>NUCLEOTIDE SEQUENCE [LARGE SCALE GENOMIC DNA]</scope>
    <source>
        <strain evidence="2 3">Bolton</strain>
    </source>
</reference>
<name>A0A553NW58_9TELE</name>
<proteinExistence type="predicted"/>
<comment type="caution">
    <text evidence="2">The sequence shown here is derived from an EMBL/GenBank/DDBJ whole genome shotgun (WGS) entry which is preliminary data.</text>
</comment>
<sequence>MWSTAAPSPSAPSITNLSSEQRAALLGVLCCLVFLFMVVVVLLTLYRKLPLCCKIRLHQEPPSDMLLQVITKAFVASLERAWDLGPPPQPPLGWTCLKVSCLKHQDEPPKLTPFIVEEL</sequence>
<feature type="transmembrane region" description="Helical" evidence="1">
    <location>
        <begin position="23"/>
        <end position="46"/>
    </location>
</feature>
<evidence type="ECO:0000313" key="3">
    <source>
        <dbReference type="Proteomes" id="UP000316079"/>
    </source>
</evidence>
<keyword evidence="1" id="KW-1133">Transmembrane helix</keyword>
<gene>
    <name evidence="2" type="ORF">DNTS_028431</name>
</gene>
<evidence type="ECO:0000313" key="2">
    <source>
        <dbReference type="EMBL" id="TRY69672.1"/>
    </source>
</evidence>
<keyword evidence="1" id="KW-0812">Transmembrane</keyword>
<protein>
    <submittedName>
        <fullName evidence="2">Uncharacterized protein</fullName>
    </submittedName>
</protein>
<dbReference type="AlphaFoldDB" id="A0A553NW58"/>
<evidence type="ECO:0000256" key="1">
    <source>
        <dbReference type="SAM" id="Phobius"/>
    </source>
</evidence>
<organism evidence="2 3">
    <name type="scientific">Danionella cerebrum</name>
    <dbReference type="NCBI Taxonomy" id="2873325"/>
    <lineage>
        <taxon>Eukaryota</taxon>
        <taxon>Metazoa</taxon>
        <taxon>Chordata</taxon>
        <taxon>Craniata</taxon>
        <taxon>Vertebrata</taxon>
        <taxon>Euteleostomi</taxon>
        <taxon>Actinopterygii</taxon>
        <taxon>Neopterygii</taxon>
        <taxon>Teleostei</taxon>
        <taxon>Ostariophysi</taxon>
        <taxon>Cypriniformes</taxon>
        <taxon>Danionidae</taxon>
        <taxon>Danioninae</taxon>
        <taxon>Danionella</taxon>
    </lineage>
</organism>
<keyword evidence="3" id="KW-1185">Reference proteome</keyword>
<accession>A0A553NW58</accession>
<dbReference type="EMBL" id="SRMA01026790">
    <property type="protein sequence ID" value="TRY69672.1"/>
    <property type="molecule type" value="Genomic_DNA"/>
</dbReference>
<keyword evidence="1" id="KW-0472">Membrane</keyword>
<dbReference type="Proteomes" id="UP000316079">
    <property type="component" value="Unassembled WGS sequence"/>
</dbReference>